<evidence type="ECO:0000313" key="2">
    <source>
        <dbReference type="Proteomes" id="UP000017836"/>
    </source>
</evidence>
<protein>
    <submittedName>
        <fullName evidence="1">Uncharacterized protein</fullName>
    </submittedName>
</protein>
<name>U5D8V0_AMBTC</name>
<gene>
    <name evidence="1" type="ORF">AMTR_s00057p00106670</name>
</gene>
<keyword evidence="2" id="KW-1185">Reference proteome</keyword>
<dbReference type="Proteomes" id="UP000017836">
    <property type="component" value="Unassembled WGS sequence"/>
</dbReference>
<dbReference type="Gramene" id="ERN16818">
    <property type="protein sequence ID" value="ERN16818"/>
    <property type="gene ID" value="AMTR_s00057p00106670"/>
</dbReference>
<dbReference type="HOGENOM" id="CLU_2253739_0_0_1"/>
<dbReference type="EMBL" id="KI392405">
    <property type="protein sequence ID" value="ERN16818.1"/>
    <property type="molecule type" value="Genomic_DNA"/>
</dbReference>
<dbReference type="AlphaFoldDB" id="U5D8V0"/>
<reference evidence="2" key="1">
    <citation type="journal article" date="2013" name="Science">
        <title>The Amborella genome and the evolution of flowering plants.</title>
        <authorList>
            <consortium name="Amborella Genome Project"/>
        </authorList>
    </citation>
    <scope>NUCLEOTIDE SEQUENCE [LARGE SCALE GENOMIC DNA]</scope>
</reference>
<proteinExistence type="predicted"/>
<evidence type="ECO:0000313" key="1">
    <source>
        <dbReference type="EMBL" id="ERN16818.1"/>
    </source>
</evidence>
<organism evidence="1 2">
    <name type="scientific">Amborella trichopoda</name>
    <dbReference type="NCBI Taxonomy" id="13333"/>
    <lineage>
        <taxon>Eukaryota</taxon>
        <taxon>Viridiplantae</taxon>
        <taxon>Streptophyta</taxon>
        <taxon>Embryophyta</taxon>
        <taxon>Tracheophyta</taxon>
        <taxon>Spermatophyta</taxon>
        <taxon>Magnoliopsida</taxon>
        <taxon>Amborellales</taxon>
        <taxon>Amborellaceae</taxon>
        <taxon>Amborella</taxon>
    </lineage>
</organism>
<accession>U5D8V0</accession>
<sequence length="104" mass="11531">MAVLAGIQAILASVAYFGIPILYGDSILCFTGHIGIVDASLTELFFAVYLPSMETEGLWFFIGGDYLSIIRWVFKAAPCYWRLDNIFGLTFHHHEGLVVSVQLA</sequence>